<evidence type="ECO:0000256" key="4">
    <source>
        <dbReference type="ARBA" id="ARBA00022989"/>
    </source>
</evidence>
<keyword evidence="5 7" id="KW-0472">Membrane</keyword>
<feature type="region of interest" description="Disordered" evidence="6">
    <location>
        <begin position="440"/>
        <end position="463"/>
    </location>
</feature>
<dbReference type="InterPro" id="IPR017978">
    <property type="entry name" value="GPCR_3_C"/>
</dbReference>
<evidence type="ECO:0000256" key="7">
    <source>
        <dbReference type="SAM" id="Phobius"/>
    </source>
</evidence>
<dbReference type="PANTHER" id="PTHR14511:SF15">
    <property type="entry name" value="G-PROTEIN COUPLED RECEPTOR FAMILY C GROUP 5 MEMBER C"/>
    <property type="match status" value="1"/>
</dbReference>
<feature type="transmembrane region" description="Helical" evidence="7">
    <location>
        <begin position="746"/>
        <end position="768"/>
    </location>
</feature>
<dbReference type="GO" id="GO:0005886">
    <property type="term" value="C:plasma membrane"/>
    <property type="evidence" value="ECO:0007669"/>
    <property type="project" value="TreeGrafter"/>
</dbReference>
<feature type="region of interest" description="Disordered" evidence="6">
    <location>
        <begin position="134"/>
        <end position="169"/>
    </location>
</feature>
<dbReference type="GO" id="GO:0070062">
    <property type="term" value="C:extracellular exosome"/>
    <property type="evidence" value="ECO:0007669"/>
    <property type="project" value="TreeGrafter"/>
</dbReference>
<reference evidence="9" key="3">
    <citation type="submission" date="2025-09" db="UniProtKB">
        <authorList>
            <consortium name="Ensembl"/>
        </authorList>
    </citation>
    <scope>IDENTIFICATION</scope>
</reference>
<reference evidence="9" key="2">
    <citation type="submission" date="2025-08" db="UniProtKB">
        <authorList>
            <consortium name="Ensembl"/>
        </authorList>
    </citation>
    <scope>IDENTIFICATION</scope>
</reference>
<feature type="transmembrane region" description="Helical" evidence="7">
    <location>
        <begin position="670"/>
        <end position="694"/>
    </location>
</feature>
<evidence type="ECO:0000313" key="9">
    <source>
        <dbReference type="Ensembl" id="ENSAPLP00020004049.1"/>
    </source>
</evidence>
<feature type="region of interest" description="Disordered" evidence="6">
    <location>
        <begin position="1"/>
        <end position="25"/>
    </location>
</feature>
<proteinExistence type="inferred from homology"/>
<dbReference type="PROSITE" id="PS50259">
    <property type="entry name" value="G_PROTEIN_RECEP_F3_4"/>
    <property type="match status" value="1"/>
</dbReference>
<dbReference type="Pfam" id="PF00003">
    <property type="entry name" value="7tm_3"/>
    <property type="match status" value="1"/>
</dbReference>
<feature type="transmembrane region" description="Helical" evidence="7">
    <location>
        <begin position="780"/>
        <end position="802"/>
    </location>
</feature>
<feature type="domain" description="G-protein coupled receptors family 3 profile" evidence="8">
    <location>
        <begin position="642"/>
        <end position="801"/>
    </location>
</feature>
<feature type="transmembrane region" description="Helical" evidence="7">
    <location>
        <begin position="706"/>
        <end position="726"/>
    </location>
</feature>
<dbReference type="GO" id="GO:0043235">
    <property type="term" value="C:receptor complex"/>
    <property type="evidence" value="ECO:0007669"/>
    <property type="project" value="TreeGrafter"/>
</dbReference>
<comment type="subcellular location">
    <subcellularLocation>
        <location evidence="1">Membrane</location>
        <topology evidence="1">Multi-pass membrane protein</topology>
    </subcellularLocation>
</comment>
<keyword evidence="4 7" id="KW-1133">Transmembrane helix</keyword>
<evidence type="ECO:0000256" key="6">
    <source>
        <dbReference type="SAM" id="MobiDB-lite"/>
    </source>
</evidence>
<evidence type="ECO:0000256" key="5">
    <source>
        <dbReference type="ARBA" id="ARBA00023136"/>
    </source>
</evidence>
<accession>A0A8B9R1U1</accession>
<dbReference type="Ensembl" id="ENSAPLT00020004365.1">
    <property type="protein sequence ID" value="ENSAPLP00020004049.1"/>
    <property type="gene ID" value="ENSAPLG00020003007.1"/>
</dbReference>
<organism evidence="9 10">
    <name type="scientific">Anas platyrhynchos</name>
    <name type="common">Mallard</name>
    <name type="synonym">Anas boschas</name>
    <dbReference type="NCBI Taxonomy" id="8839"/>
    <lineage>
        <taxon>Eukaryota</taxon>
        <taxon>Metazoa</taxon>
        <taxon>Chordata</taxon>
        <taxon>Craniata</taxon>
        <taxon>Vertebrata</taxon>
        <taxon>Euteleostomi</taxon>
        <taxon>Archelosauria</taxon>
        <taxon>Archosauria</taxon>
        <taxon>Dinosauria</taxon>
        <taxon>Saurischia</taxon>
        <taxon>Theropoda</taxon>
        <taxon>Coelurosauria</taxon>
        <taxon>Aves</taxon>
        <taxon>Neognathae</taxon>
        <taxon>Galloanserae</taxon>
        <taxon>Anseriformes</taxon>
        <taxon>Anatidae</taxon>
        <taxon>Anatinae</taxon>
        <taxon>Anas</taxon>
    </lineage>
</organism>
<sequence length="974" mass="102724">SRDLSPPGARSDPIPVPRGWRRPQRRPRNPRACFLLLLGRGKGCPGGREVAAGCEWGQHPTSVLCRGRQRGPPCPATLRAVTVGAAGWHYGGCPCPPPVLLGTAQAEPPAVHFQSSLQAPRDGNGDIGVALGRPGRGGHPRHGDLCLPTKRGGGRGGGEAEPRAPSPAAAGQGWCPLLLGLDEGVVDGLDDDVQVQGVVDEVLGGALLQVGVGEEIGRLVRALVEAVGVLDQHAALLPHAHQHRFLEADAGKIGAAHGRGDDEARAAVLDARRLDGARHRVRVDGAQADGQPARREERVPGQPLAGVVAAGPQLGLETGAAVVPRRVVDDPLGAPAGREVVAGQEHAAVDVEILGEVQGGGGVELEGLEQEVPHGAVVPRQHRRLRLQPEQLAGGDHGVADGAQHPLGHRLLGLPPAQPALHGGVELQLAVQHQVGALQQQQQQLHADRSPLGAAQHGRKVPSQELEAALLQRRVPDAHGVVVPAHHVALARLAGQVAPHVVGHAALQPPHPVFAGQLVHGDGLVQQDGDPPAVQGPWTPRSAPAPRCRMGAAGVLPAAACVLLALLPPGRAQSTPPAGCGKDLSSLYYNLCDLSAAWGIAVEAVASLGVVTSFVLTIVLVASLPFVQDPPKKSLVATQVFFMLGTFGLFCLTFDFIVGPNFSTCASRRFLFGVLFGLCFSCLLAHAVALNFLARRNRGPRGWVTLAVALLLALVEVIINAEWLTITVARREGGPADPCVLADADFVLALTYVMVLLVAAFGTAWPALCGRYTRWRKHGAFILATTGLSMAIWVAWTAMYLYGNQRAGEKPGWDDPTLAIALVANACAFILLYVIPEVTHVTRRGPEQAYEDDGYPTRGVGYETILKEQKSQSMFVENKAFSMDEPSFAKKPVSPYSGYNGQLLTSVYQPTEMALMHKSEGPYDMILPRATATSTAAGSASSTLRAEDAFAVQARHAAAQRSGQVQSPYSRNRW</sequence>
<feature type="transmembrane region" description="Helical" evidence="7">
    <location>
        <begin position="634"/>
        <end position="658"/>
    </location>
</feature>
<name>A0A8B9R1U1_ANAPL</name>
<dbReference type="CDD" id="cd15277">
    <property type="entry name" value="7tmC_RAIG3_GPRC5C"/>
    <property type="match status" value="1"/>
</dbReference>
<keyword evidence="3 7" id="KW-0812">Transmembrane</keyword>
<protein>
    <recommendedName>
        <fullName evidence="8">G-protein coupled receptors family 3 profile domain-containing protein</fullName>
    </recommendedName>
</protein>
<evidence type="ECO:0000313" key="10">
    <source>
        <dbReference type="Proteomes" id="UP000694400"/>
    </source>
</evidence>
<dbReference type="GO" id="GO:0030295">
    <property type="term" value="F:protein kinase activator activity"/>
    <property type="evidence" value="ECO:0007669"/>
    <property type="project" value="TreeGrafter"/>
</dbReference>
<comment type="similarity">
    <text evidence="2">Belongs to the G-protein coupled receptor 3 family.</text>
</comment>
<evidence type="ECO:0000256" key="2">
    <source>
        <dbReference type="ARBA" id="ARBA00007242"/>
    </source>
</evidence>
<dbReference type="InterPro" id="IPR051753">
    <property type="entry name" value="RA-inducible_GPCR3"/>
</dbReference>
<dbReference type="AlphaFoldDB" id="A0A8B9R1U1"/>
<reference evidence="9" key="1">
    <citation type="submission" date="2019-08" db="EMBL/GenBank/DDBJ databases">
        <title>Three high-quality genomes provides insights into domestication of ducks.</title>
        <authorList>
            <person name="Hou Z.C."/>
            <person name="Zhu F."/>
            <person name="Yin Z.T."/>
            <person name="Zhang F."/>
        </authorList>
    </citation>
    <scope>NUCLEOTIDE SEQUENCE [LARGE SCALE GENOMIC DNA]</scope>
</reference>
<dbReference type="GO" id="GO:0004930">
    <property type="term" value="F:G protein-coupled receptor activity"/>
    <property type="evidence" value="ECO:0007669"/>
    <property type="project" value="InterPro"/>
</dbReference>
<feature type="transmembrane region" description="Helical" evidence="7">
    <location>
        <begin position="817"/>
        <end position="835"/>
    </location>
</feature>
<feature type="transmembrane region" description="Helical" evidence="7">
    <location>
        <begin position="596"/>
        <end position="622"/>
    </location>
</feature>
<evidence type="ECO:0000256" key="3">
    <source>
        <dbReference type="ARBA" id="ARBA00022692"/>
    </source>
</evidence>
<evidence type="ECO:0000259" key="8">
    <source>
        <dbReference type="PROSITE" id="PS50259"/>
    </source>
</evidence>
<evidence type="ECO:0000256" key="1">
    <source>
        <dbReference type="ARBA" id="ARBA00004141"/>
    </source>
</evidence>
<dbReference type="Proteomes" id="UP000694400">
    <property type="component" value="Chromosome 18"/>
</dbReference>
<dbReference type="PANTHER" id="PTHR14511">
    <property type="entry name" value="G PROTEIN COUPLED RECEPTOR, CLASS C, GROUP 5"/>
    <property type="match status" value="1"/>
</dbReference>